<evidence type="ECO:0000256" key="1">
    <source>
        <dbReference type="ARBA" id="ARBA00023015"/>
    </source>
</evidence>
<dbReference type="PROSITE" id="PS01124">
    <property type="entry name" value="HTH_ARAC_FAMILY_2"/>
    <property type="match status" value="1"/>
</dbReference>
<keyword evidence="1" id="KW-0805">Transcription regulation</keyword>
<keyword evidence="3" id="KW-0804">Transcription</keyword>
<dbReference type="Pfam" id="PF12833">
    <property type="entry name" value="HTH_18"/>
    <property type="match status" value="1"/>
</dbReference>
<protein>
    <submittedName>
        <fullName evidence="5">AraC family transcriptional regulator</fullName>
    </submittedName>
</protein>
<dbReference type="Gene3D" id="1.10.10.60">
    <property type="entry name" value="Homeodomain-like"/>
    <property type="match status" value="1"/>
</dbReference>
<evidence type="ECO:0000256" key="3">
    <source>
        <dbReference type="ARBA" id="ARBA00023163"/>
    </source>
</evidence>
<reference evidence="5 6" key="1">
    <citation type="submission" date="2013-03" db="EMBL/GenBank/DDBJ databases">
        <title>Salinisphaera dokdonensis CL-ES53 Genome Sequencing.</title>
        <authorList>
            <person name="Li C."/>
            <person name="Lai Q."/>
            <person name="Shao Z."/>
        </authorList>
    </citation>
    <scope>NUCLEOTIDE SEQUENCE [LARGE SCALE GENOMIC DNA]</scope>
    <source>
        <strain evidence="5 6">CL-ES53</strain>
    </source>
</reference>
<dbReference type="Proteomes" id="UP001460888">
    <property type="component" value="Unassembled WGS sequence"/>
</dbReference>
<proteinExistence type="predicted"/>
<dbReference type="Pfam" id="PF12625">
    <property type="entry name" value="Arabinose_bd"/>
    <property type="match status" value="1"/>
</dbReference>
<dbReference type="InterPro" id="IPR009057">
    <property type="entry name" value="Homeodomain-like_sf"/>
</dbReference>
<accession>A0ABV2AWX1</accession>
<evidence type="ECO:0000259" key="4">
    <source>
        <dbReference type="PROSITE" id="PS01124"/>
    </source>
</evidence>
<dbReference type="SMART" id="SM00342">
    <property type="entry name" value="HTH_ARAC"/>
    <property type="match status" value="1"/>
</dbReference>
<dbReference type="SUPFAM" id="SSF46689">
    <property type="entry name" value="Homeodomain-like"/>
    <property type="match status" value="1"/>
</dbReference>
<dbReference type="PANTHER" id="PTHR47894">
    <property type="entry name" value="HTH-TYPE TRANSCRIPTIONAL REGULATOR GADX"/>
    <property type="match status" value="1"/>
</dbReference>
<evidence type="ECO:0000256" key="2">
    <source>
        <dbReference type="ARBA" id="ARBA00023125"/>
    </source>
</evidence>
<gene>
    <name evidence="5" type="ORF">SADO_02785</name>
</gene>
<keyword evidence="6" id="KW-1185">Reference proteome</keyword>
<evidence type="ECO:0000313" key="6">
    <source>
        <dbReference type="Proteomes" id="UP001460888"/>
    </source>
</evidence>
<feature type="domain" description="HTH araC/xylS-type" evidence="4">
    <location>
        <begin position="231"/>
        <end position="329"/>
    </location>
</feature>
<organism evidence="5 6">
    <name type="scientific">Salinisphaera dokdonensis CL-ES53</name>
    <dbReference type="NCBI Taxonomy" id="1304272"/>
    <lineage>
        <taxon>Bacteria</taxon>
        <taxon>Pseudomonadati</taxon>
        <taxon>Pseudomonadota</taxon>
        <taxon>Gammaproteobacteria</taxon>
        <taxon>Salinisphaerales</taxon>
        <taxon>Salinisphaeraceae</taxon>
        <taxon>Salinisphaera</taxon>
    </lineage>
</organism>
<comment type="caution">
    <text evidence="5">The sequence shown here is derived from an EMBL/GenBank/DDBJ whole genome shotgun (WGS) entry which is preliminary data.</text>
</comment>
<evidence type="ECO:0000313" key="5">
    <source>
        <dbReference type="EMBL" id="MES1928146.1"/>
    </source>
</evidence>
<dbReference type="PANTHER" id="PTHR47894:SF1">
    <property type="entry name" value="HTH-TYPE TRANSCRIPTIONAL REGULATOR VQSM"/>
    <property type="match status" value="1"/>
</dbReference>
<keyword evidence="2" id="KW-0238">DNA-binding</keyword>
<name>A0ABV2AWX1_9GAMM</name>
<dbReference type="InterPro" id="IPR032687">
    <property type="entry name" value="AraC-type_N"/>
</dbReference>
<dbReference type="InterPro" id="IPR018060">
    <property type="entry name" value="HTH_AraC"/>
</dbReference>
<sequence length="330" mass="36820">MPEATVAVSMLRALLAYLGTQDLDTDALARASGLNREVLAHPERTVDASHYERLMQAGIVALHNPLLGLEFGMAAQPDRWGTLGFLLRHCATLGEVLSYQARFAHLVNAVGEGRFVEHEHHVALEWHSAGSQMPALVEEAFGAWVRFARWASGREESPTLVEFSHRAQGDPALYEAFFDCPVVFCAPACRLCFDPALLDVALRTPDAQLAAHLSDRVEARARAAGDRDVHIRLKAWLMQTIGNTTPELGRAAQALGLGERVLQQRLQTGGTTFRRCVDEARHELALRHLRDSRLSIGDVSHRLGYSEQSVFQRAFRRWQGQTPLAWRRQH</sequence>
<dbReference type="EMBL" id="APND01000001">
    <property type="protein sequence ID" value="MES1928146.1"/>
    <property type="molecule type" value="Genomic_DNA"/>
</dbReference>